<dbReference type="PANTHER" id="PTHR48021">
    <property type="match status" value="1"/>
</dbReference>
<gene>
    <name evidence="7" type="ORF">NQ314_011441</name>
</gene>
<sequence>MPDLVMFASTCSLVWSSPAIPKLKSTNLEINPLGFPITPFQESWIAALPSLGATVGPLLSGKFADVYGRKNMLMVLAILEIISYIILSFATNIYIYYLARFLLGIGVGICFAVLPLFIGEISEDHNRGKLGCTMGIFATLGVLYTLSIAPLLSLKIFTLSCTVPLIFVLISFILVIPETPIYLASIGDKENAVKSLRKLRNENKKVAEKDLQEILKIIEESSSSSEGFIEIFKMTALRKGLIICAGLCFFSTIFRRYCNFGIYRPYF</sequence>
<feature type="transmembrane region" description="Helical" evidence="5">
    <location>
        <begin position="73"/>
        <end position="95"/>
    </location>
</feature>
<dbReference type="InterPro" id="IPR036259">
    <property type="entry name" value="MFS_trans_sf"/>
</dbReference>
<dbReference type="EMBL" id="JANEYF010003176">
    <property type="protein sequence ID" value="KAJ8938552.1"/>
    <property type="molecule type" value="Genomic_DNA"/>
</dbReference>
<evidence type="ECO:0000256" key="4">
    <source>
        <dbReference type="ARBA" id="ARBA00023136"/>
    </source>
</evidence>
<dbReference type="PANTHER" id="PTHR48021:SF47">
    <property type="entry name" value="GH17672P"/>
    <property type="match status" value="1"/>
</dbReference>
<evidence type="ECO:0000259" key="6">
    <source>
        <dbReference type="PROSITE" id="PS50850"/>
    </source>
</evidence>
<comment type="caution">
    <text evidence="7">The sequence shown here is derived from an EMBL/GenBank/DDBJ whole genome shotgun (WGS) entry which is preliminary data.</text>
</comment>
<keyword evidence="8" id="KW-1185">Reference proteome</keyword>
<dbReference type="SUPFAM" id="SSF103473">
    <property type="entry name" value="MFS general substrate transporter"/>
    <property type="match status" value="1"/>
</dbReference>
<feature type="transmembrane region" description="Helical" evidence="5">
    <location>
        <begin position="240"/>
        <end position="257"/>
    </location>
</feature>
<dbReference type="InterPro" id="IPR050549">
    <property type="entry name" value="MFS_Trehalose_Transporter"/>
</dbReference>
<dbReference type="PROSITE" id="PS50850">
    <property type="entry name" value="MFS"/>
    <property type="match status" value="1"/>
</dbReference>
<dbReference type="InterPro" id="IPR005828">
    <property type="entry name" value="MFS_sugar_transport-like"/>
</dbReference>
<dbReference type="PROSITE" id="PS00216">
    <property type="entry name" value="SUGAR_TRANSPORT_1"/>
    <property type="match status" value="1"/>
</dbReference>
<dbReference type="AlphaFoldDB" id="A0AAV8XJ45"/>
<reference evidence="7" key="1">
    <citation type="journal article" date="2023" name="Insect Mol. Biol.">
        <title>Genome sequencing provides insights into the evolution of gene families encoding plant cell wall-degrading enzymes in longhorned beetles.</title>
        <authorList>
            <person name="Shin N.R."/>
            <person name="Okamura Y."/>
            <person name="Kirsch R."/>
            <person name="Pauchet Y."/>
        </authorList>
    </citation>
    <scope>NUCLEOTIDE SEQUENCE</scope>
    <source>
        <strain evidence="7">RBIC_L_NR</strain>
    </source>
</reference>
<dbReference type="Gene3D" id="1.20.1250.20">
    <property type="entry name" value="MFS general substrate transporter like domains"/>
    <property type="match status" value="1"/>
</dbReference>
<evidence type="ECO:0000313" key="7">
    <source>
        <dbReference type="EMBL" id="KAJ8938552.1"/>
    </source>
</evidence>
<feature type="domain" description="Major facilitator superfamily (MFS) profile" evidence="6">
    <location>
        <begin position="1"/>
        <end position="267"/>
    </location>
</feature>
<evidence type="ECO:0000256" key="1">
    <source>
        <dbReference type="ARBA" id="ARBA00004141"/>
    </source>
</evidence>
<evidence type="ECO:0000313" key="8">
    <source>
        <dbReference type="Proteomes" id="UP001162156"/>
    </source>
</evidence>
<feature type="transmembrane region" description="Helical" evidence="5">
    <location>
        <begin position="130"/>
        <end position="150"/>
    </location>
</feature>
<keyword evidence="4 5" id="KW-0472">Membrane</keyword>
<protein>
    <recommendedName>
        <fullName evidence="6">Major facilitator superfamily (MFS) profile domain-containing protein</fullName>
    </recommendedName>
</protein>
<evidence type="ECO:0000256" key="5">
    <source>
        <dbReference type="SAM" id="Phobius"/>
    </source>
</evidence>
<proteinExistence type="predicted"/>
<dbReference type="PROSITE" id="PS00217">
    <property type="entry name" value="SUGAR_TRANSPORT_2"/>
    <property type="match status" value="1"/>
</dbReference>
<dbReference type="GO" id="GO:0022857">
    <property type="term" value="F:transmembrane transporter activity"/>
    <property type="evidence" value="ECO:0007669"/>
    <property type="project" value="InterPro"/>
</dbReference>
<accession>A0AAV8XJ45</accession>
<evidence type="ECO:0000256" key="3">
    <source>
        <dbReference type="ARBA" id="ARBA00022989"/>
    </source>
</evidence>
<dbReference type="Proteomes" id="UP001162156">
    <property type="component" value="Unassembled WGS sequence"/>
</dbReference>
<keyword evidence="3 5" id="KW-1133">Transmembrane helix</keyword>
<dbReference type="Pfam" id="PF00083">
    <property type="entry name" value="Sugar_tr"/>
    <property type="match status" value="1"/>
</dbReference>
<keyword evidence="2 5" id="KW-0812">Transmembrane</keyword>
<feature type="transmembrane region" description="Helical" evidence="5">
    <location>
        <begin position="156"/>
        <end position="176"/>
    </location>
</feature>
<evidence type="ECO:0000256" key="2">
    <source>
        <dbReference type="ARBA" id="ARBA00022692"/>
    </source>
</evidence>
<comment type="subcellular location">
    <subcellularLocation>
        <location evidence="1">Membrane</location>
        <topology evidence="1">Multi-pass membrane protein</topology>
    </subcellularLocation>
</comment>
<name>A0AAV8XJ45_9CUCU</name>
<feature type="transmembrane region" description="Helical" evidence="5">
    <location>
        <begin position="101"/>
        <end position="118"/>
    </location>
</feature>
<organism evidence="7 8">
    <name type="scientific">Rhamnusium bicolor</name>
    <dbReference type="NCBI Taxonomy" id="1586634"/>
    <lineage>
        <taxon>Eukaryota</taxon>
        <taxon>Metazoa</taxon>
        <taxon>Ecdysozoa</taxon>
        <taxon>Arthropoda</taxon>
        <taxon>Hexapoda</taxon>
        <taxon>Insecta</taxon>
        <taxon>Pterygota</taxon>
        <taxon>Neoptera</taxon>
        <taxon>Endopterygota</taxon>
        <taxon>Coleoptera</taxon>
        <taxon>Polyphaga</taxon>
        <taxon>Cucujiformia</taxon>
        <taxon>Chrysomeloidea</taxon>
        <taxon>Cerambycidae</taxon>
        <taxon>Lepturinae</taxon>
        <taxon>Rhagiini</taxon>
        <taxon>Rhamnusium</taxon>
    </lineage>
</organism>
<dbReference type="InterPro" id="IPR020846">
    <property type="entry name" value="MFS_dom"/>
</dbReference>
<dbReference type="GO" id="GO:0016020">
    <property type="term" value="C:membrane"/>
    <property type="evidence" value="ECO:0007669"/>
    <property type="project" value="UniProtKB-SubCell"/>
</dbReference>
<dbReference type="InterPro" id="IPR005829">
    <property type="entry name" value="Sugar_transporter_CS"/>
</dbReference>